<evidence type="ECO:0000256" key="1">
    <source>
        <dbReference type="SAM" id="Phobius"/>
    </source>
</evidence>
<keyword evidence="1" id="KW-0472">Membrane</keyword>
<name>A0A1L7LIJ1_9STRE</name>
<evidence type="ECO:0000313" key="3">
    <source>
        <dbReference type="Proteomes" id="UP000217758"/>
    </source>
</evidence>
<feature type="transmembrane region" description="Helical" evidence="1">
    <location>
        <begin position="112"/>
        <end position="136"/>
    </location>
</feature>
<gene>
    <name evidence="2" type="ORF">SRT_07500</name>
</gene>
<dbReference type="Proteomes" id="UP000217758">
    <property type="component" value="Chromosome"/>
</dbReference>
<sequence length="252" mass="29078">MTTVLNKKQTYKDIFDGRSYQKVDGALFKNLDQGLKNELLEDYPKLKDDDFIAYVHLTKYSLRYMGKIIVRAQEKNESIKGYVTALSQEEDNINVDEQLQAKITFGQKIADAVAKFGGSWTFIISFILLMAAWMLINQLRLFGLHFDVYPFILLNLALSTLAAVQAPLIMMSQNRAAEYDRLQALNDFNVNKKSEEEIRFLHAKLDHIVQQDQSELLEIQKLQTEMLAAISRQLTRLESMQNQMEGVKEENE</sequence>
<organism evidence="2 3">
    <name type="scientific">Streptococcus troglodytae</name>
    <dbReference type="NCBI Taxonomy" id="1111760"/>
    <lineage>
        <taxon>Bacteria</taxon>
        <taxon>Bacillati</taxon>
        <taxon>Bacillota</taxon>
        <taxon>Bacilli</taxon>
        <taxon>Lactobacillales</taxon>
        <taxon>Streptococcaceae</taxon>
        <taxon>Streptococcus</taxon>
    </lineage>
</organism>
<reference evidence="2 3" key="1">
    <citation type="journal article" date="2016" name="Microbiol. Immunol.">
        <title>Complete genome sequence of Streptococcus troglodytae TKU31 isolated from the oral cavity of a chimpanzee (Pan troglodytes).</title>
        <authorList>
            <person name="Okamoto M."/>
            <person name="Naito M."/>
            <person name="Miyanohara M."/>
            <person name="Imai S."/>
            <person name="Nomura Y."/>
            <person name="Saito W."/>
            <person name="Momoi Y."/>
            <person name="Takada K."/>
            <person name="Miyabe-Nishiwaki T."/>
            <person name="Tomonaga M."/>
            <person name="Hanada N."/>
        </authorList>
    </citation>
    <scope>NUCLEOTIDE SEQUENCE [LARGE SCALE GENOMIC DNA]</scope>
    <source>
        <strain evidence="3">TKU 31</strain>
    </source>
</reference>
<feature type="transmembrane region" description="Helical" evidence="1">
    <location>
        <begin position="148"/>
        <end position="171"/>
    </location>
</feature>
<dbReference type="AlphaFoldDB" id="A0A1L7LIJ1"/>
<evidence type="ECO:0000313" key="2">
    <source>
        <dbReference type="EMBL" id="BAQ24011.1"/>
    </source>
</evidence>
<keyword evidence="3" id="KW-1185">Reference proteome</keyword>
<dbReference type="InterPro" id="IPR010406">
    <property type="entry name" value="DUF1003"/>
</dbReference>
<keyword evidence="1" id="KW-0812">Transmembrane</keyword>
<dbReference type="KEGG" id="strg:SRT_07500"/>
<proteinExistence type="predicted"/>
<dbReference type="EMBL" id="AP014612">
    <property type="protein sequence ID" value="BAQ24011.1"/>
    <property type="molecule type" value="Genomic_DNA"/>
</dbReference>
<dbReference type="Pfam" id="PF06210">
    <property type="entry name" value="DUF1003"/>
    <property type="match status" value="1"/>
</dbReference>
<dbReference type="RefSeq" id="WP_128833102.1">
    <property type="nucleotide sequence ID" value="NZ_AP014612.1"/>
</dbReference>
<keyword evidence="1" id="KW-1133">Transmembrane helix</keyword>
<accession>A0A1L7LIJ1</accession>
<protein>
    <submittedName>
        <fullName evidence="2">Cyclic nucleotide-binding protein</fullName>
    </submittedName>
</protein>
<dbReference type="PANTHER" id="PTHR41386">
    <property type="entry name" value="INTEGRAL MEMBRANE PROTEIN-RELATED"/>
    <property type="match status" value="1"/>
</dbReference>
<dbReference type="PANTHER" id="PTHR41386:SF1">
    <property type="entry name" value="MEMBRANE PROTEIN"/>
    <property type="match status" value="1"/>
</dbReference>